<sequence length="57" mass="6469">MTYGRKKICILGFTVSFLAGVHFVARVFIVVEAFISLRQVPIGVYSMPSWIQMIPHL</sequence>
<dbReference type="EMBL" id="MLFU01000128">
    <property type="protein sequence ID" value="KAK1479665.1"/>
    <property type="molecule type" value="Genomic_DNA"/>
</dbReference>
<dbReference type="Proteomes" id="UP001227543">
    <property type="component" value="Unassembled WGS sequence"/>
</dbReference>
<protein>
    <submittedName>
        <fullName evidence="1">Uncharacterized protein</fullName>
    </submittedName>
</protein>
<dbReference type="GeneID" id="85414836"/>
<dbReference type="RefSeq" id="XP_060374793.1">
    <property type="nucleotide sequence ID" value="XM_060530598.1"/>
</dbReference>
<name>A0ABQ9QNP0_9PEZI</name>
<keyword evidence="2" id="KW-1185">Reference proteome</keyword>
<accession>A0ABQ9QNP0</accession>
<evidence type="ECO:0000313" key="1">
    <source>
        <dbReference type="EMBL" id="KAK1479665.1"/>
    </source>
</evidence>
<gene>
    <name evidence="1" type="ORF">CTAM01_14599</name>
</gene>
<reference evidence="1 2" key="1">
    <citation type="submission" date="2016-10" db="EMBL/GenBank/DDBJ databases">
        <title>The genome sequence of Colletotrichum fioriniae PJ7.</title>
        <authorList>
            <person name="Baroncelli R."/>
        </authorList>
    </citation>
    <scope>NUCLEOTIDE SEQUENCE [LARGE SCALE GENOMIC DNA]</scope>
    <source>
        <strain evidence="1 2">Tom-12</strain>
    </source>
</reference>
<proteinExistence type="predicted"/>
<comment type="caution">
    <text evidence="1">The sequence shown here is derived from an EMBL/GenBank/DDBJ whole genome shotgun (WGS) entry which is preliminary data.</text>
</comment>
<evidence type="ECO:0000313" key="2">
    <source>
        <dbReference type="Proteomes" id="UP001227543"/>
    </source>
</evidence>
<organism evidence="1 2">
    <name type="scientific">Colletotrichum tamarilloi</name>
    <dbReference type="NCBI Taxonomy" id="1209934"/>
    <lineage>
        <taxon>Eukaryota</taxon>
        <taxon>Fungi</taxon>
        <taxon>Dikarya</taxon>
        <taxon>Ascomycota</taxon>
        <taxon>Pezizomycotina</taxon>
        <taxon>Sordariomycetes</taxon>
        <taxon>Hypocreomycetidae</taxon>
        <taxon>Glomerellales</taxon>
        <taxon>Glomerellaceae</taxon>
        <taxon>Colletotrichum</taxon>
        <taxon>Colletotrichum acutatum species complex</taxon>
    </lineage>
</organism>